<evidence type="ECO:0000256" key="1">
    <source>
        <dbReference type="ARBA" id="ARBA00004651"/>
    </source>
</evidence>
<evidence type="ECO:0000256" key="2">
    <source>
        <dbReference type="ARBA" id="ARBA00006386"/>
    </source>
</evidence>
<comment type="subcellular location">
    <subcellularLocation>
        <location evidence="1">Cell membrane</location>
        <topology evidence="1">Multi-pass membrane protein</topology>
    </subcellularLocation>
</comment>
<evidence type="ECO:0000313" key="8">
    <source>
        <dbReference type="EMBL" id="AZN29730.1"/>
    </source>
</evidence>
<dbReference type="InterPro" id="IPR005524">
    <property type="entry name" value="DUF318"/>
</dbReference>
<dbReference type="Pfam" id="PF03773">
    <property type="entry name" value="ArsP_1"/>
    <property type="match status" value="1"/>
</dbReference>
<dbReference type="PANTHER" id="PTHR42775:SF1">
    <property type="entry name" value="PERMEASE RV2963-RELATED"/>
    <property type="match status" value="1"/>
</dbReference>
<dbReference type="KEGG" id="fsl:EJO69_04965"/>
<dbReference type="OrthoDB" id="9810876at2"/>
<keyword evidence="5 7" id="KW-1133">Transmembrane helix</keyword>
<reference evidence="8 9" key="1">
    <citation type="submission" date="2018-12" db="EMBL/GenBank/DDBJ databases">
        <title>Complete genome sequence of Flaviflexus salsibiostraticola KCTC 33148.</title>
        <authorList>
            <person name="Bae J.-W."/>
        </authorList>
    </citation>
    <scope>NUCLEOTIDE SEQUENCE [LARGE SCALE GENOMIC DNA]</scope>
    <source>
        <strain evidence="8 9">KCTC 33148</strain>
    </source>
</reference>
<keyword evidence="6 7" id="KW-0472">Membrane</keyword>
<gene>
    <name evidence="8" type="ORF">EJO69_04965</name>
</gene>
<feature type="transmembrane region" description="Helical" evidence="7">
    <location>
        <begin position="293"/>
        <end position="313"/>
    </location>
</feature>
<dbReference type="PANTHER" id="PTHR42775">
    <property type="entry name" value="PERMEASE RV2963-RELATED"/>
    <property type="match status" value="1"/>
</dbReference>
<keyword evidence="9" id="KW-1185">Reference proteome</keyword>
<name>A0A3Q8WV04_9ACTO</name>
<proteinExistence type="inferred from homology"/>
<evidence type="ECO:0000256" key="7">
    <source>
        <dbReference type="SAM" id="Phobius"/>
    </source>
</evidence>
<dbReference type="GO" id="GO:0005886">
    <property type="term" value="C:plasma membrane"/>
    <property type="evidence" value="ECO:0007669"/>
    <property type="project" value="UniProtKB-SubCell"/>
</dbReference>
<evidence type="ECO:0000256" key="4">
    <source>
        <dbReference type="ARBA" id="ARBA00022692"/>
    </source>
</evidence>
<feature type="transmembrane region" description="Helical" evidence="7">
    <location>
        <begin position="22"/>
        <end position="45"/>
    </location>
</feature>
<comment type="similarity">
    <text evidence="2">Belongs to the UPF0718 family.</text>
</comment>
<feature type="transmembrane region" description="Helical" evidence="7">
    <location>
        <begin position="57"/>
        <end position="77"/>
    </location>
</feature>
<feature type="transmembrane region" description="Helical" evidence="7">
    <location>
        <begin position="261"/>
        <end position="281"/>
    </location>
</feature>
<dbReference type="Proteomes" id="UP000270021">
    <property type="component" value="Chromosome"/>
</dbReference>
<evidence type="ECO:0000256" key="6">
    <source>
        <dbReference type="ARBA" id="ARBA00023136"/>
    </source>
</evidence>
<keyword evidence="3" id="KW-1003">Cell membrane</keyword>
<dbReference type="InterPro" id="IPR053166">
    <property type="entry name" value="UPF0718_permease"/>
</dbReference>
<feature type="transmembrane region" description="Helical" evidence="7">
    <location>
        <begin position="162"/>
        <end position="180"/>
    </location>
</feature>
<protein>
    <submittedName>
        <fullName evidence="8">Permease</fullName>
    </submittedName>
</protein>
<feature type="transmembrane region" description="Helical" evidence="7">
    <location>
        <begin position="228"/>
        <end position="246"/>
    </location>
</feature>
<organism evidence="8 9">
    <name type="scientific">Flaviflexus salsibiostraticola</name>
    <dbReference type="NCBI Taxonomy" id="1282737"/>
    <lineage>
        <taxon>Bacteria</taxon>
        <taxon>Bacillati</taxon>
        <taxon>Actinomycetota</taxon>
        <taxon>Actinomycetes</taxon>
        <taxon>Actinomycetales</taxon>
        <taxon>Actinomycetaceae</taxon>
        <taxon>Flaviflexus</taxon>
    </lineage>
</organism>
<feature type="transmembrane region" description="Helical" evidence="7">
    <location>
        <begin position="325"/>
        <end position="345"/>
    </location>
</feature>
<keyword evidence="4 7" id="KW-0812">Transmembrane</keyword>
<sequence length="346" mass="37031">MATTTSAVTGRRLAARLALGTAAWVGLYALNEVLWDVIFAQWLGLDLDDRTVGAFHFFFYDVAKIFLLLAGMIFAIGLLRTTLRPERIRAFLESKPLWAALLLAAIFGAATPFCSCSSIPLFIGFVGAGIPLAVTLTFLIASPLVNEVAVVLLADTFGLANTIAYIAAGLTAAVVIGAVLSRFDLDRWVEPFVFNSPVGRLGVDGAKPTLRERVDAAKEETADIFGRVWKWVILGVGIGAGIHGWVPTDFFAEHAGPDNPFAVVLATFAGAPLYANAAGVIPIAEALWDKGMALGTVFSFMMATVALSLPEFILLKQVLKPRLLVIFFGSVSLAIMVIGFAFNMFV</sequence>
<feature type="transmembrane region" description="Helical" evidence="7">
    <location>
        <begin position="121"/>
        <end position="142"/>
    </location>
</feature>
<accession>A0A3Q8WV04</accession>
<evidence type="ECO:0000256" key="3">
    <source>
        <dbReference type="ARBA" id="ARBA00022475"/>
    </source>
</evidence>
<evidence type="ECO:0000256" key="5">
    <source>
        <dbReference type="ARBA" id="ARBA00022989"/>
    </source>
</evidence>
<evidence type="ECO:0000313" key="9">
    <source>
        <dbReference type="Proteomes" id="UP000270021"/>
    </source>
</evidence>
<dbReference type="AlphaFoldDB" id="A0A3Q8WV04"/>
<dbReference type="RefSeq" id="WP_126039861.1">
    <property type="nucleotide sequence ID" value="NZ_CP034438.1"/>
</dbReference>
<dbReference type="EMBL" id="CP034438">
    <property type="protein sequence ID" value="AZN29730.1"/>
    <property type="molecule type" value="Genomic_DNA"/>
</dbReference>